<feature type="transmembrane region" description="Helical" evidence="1">
    <location>
        <begin position="91"/>
        <end position="116"/>
    </location>
</feature>
<sequence>MRNEDRLITELMIWDMMFDGDLFGNHEPAGCTPYLLMGGAIVGIFSLILHMIPVFLNNFMLILSISIVFTVVLPIINYIRAKKIQVGFIDFIYIILSLINGVLGSLVGFGVLYLVFYNNLKDISLDQSSIYLLAMFFIGYFLFRVVQNLIWNLSIRRLLKEGKI</sequence>
<dbReference type="STRING" id="293826.Amet_4689"/>
<dbReference type="RefSeq" id="WP_012065642.1">
    <property type="nucleotide sequence ID" value="NC_009633.1"/>
</dbReference>
<organism evidence="2 3">
    <name type="scientific">Alkaliphilus metalliredigens (strain QYMF)</name>
    <dbReference type="NCBI Taxonomy" id="293826"/>
    <lineage>
        <taxon>Bacteria</taxon>
        <taxon>Bacillati</taxon>
        <taxon>Bacillota</taxon>
        <taxon>Clostridia</taxon>
        <taxon>Peptostreptococcales</taxon>
        <taxon>Natronincolaceae</taxon>
        <taxon>Alkaliphilus</taxon>
    </lineage>
</organism>
<dbReference type="EMBL" id="CP000724">
    <property type="protein sequence ID" value="ABR50757.1"/>
    <property type="molecule type" value="Genomic_DNA"/>
</dbReference>
<feature type="transmembrane region" description="Helical" evidence="1">
    <location>
        <begin position="128"/>
        <end position="151"/>
    </location>
</feature>
<dbReference type="AlphaFoldDB" id="A6TX39"/>
<keyword evidence="1" id="KW-0812">Transmembrane</keyword>
<evidence type="ECO:0000313" key="3">
    <source>
        <dbReference type="Proteomes" id="UP000001572"/>
    </source>
</evidence>
<proteinExistence type="predicted"/>
<feature type="transmembrane region" description="Helical" evidence="1">
    <location>
        <begin position="34"/>
        <end position="53"/>
    </location>
</feature>
<keyword evidence="1" id="KW-0472">Membrane</keyword>
<protein>
    <submittedName>
        <fullName evidence="2">Uncharacterized protein</fullName>
    </submittedName>
</protein>
<evidence type="ECO:0000313" key="2">
    <source>
        <dbReference type="EMBL" id="ABR50757.1"/>
    </source>
</evidence>
<accession>A6TX39</accession>
<dbReference type="Proteomes" id="UP000001572">
    <property type="component" value="Chromosome"/>
</dbReference>
<gene>
    <name evidence="2" type="ordered locus">Amet_4689</name>
</gene>
<reference evidence="3" key="1">
    <citation type="journal article" date="2016" name="Genome Announc.">
        <title>Complete genome sequence of Alkaliphilus metalliredigens strain QYMF, an alkaliphilic and metal-reducing bacterium isolated from borax-contaminated leachate ponds.</title>
        <authorList>
            <person name="Hwang C."/>
            <person name="Copeland A."/>
            <person name="Lucas S."/>
            <person name="Lapidus A."/>
            <person name="Barry K."/>
            <person name="Detter J.C."/>
            <person name="Glavina Del Rio T."/>
            <person name="Hammon N."/>
            <person name="Israni S."/>
            <person name="Dalin E."/>
            <person name="Tice H."/>
            <person name="Pitluck S."/>
            <person name="Chertkov O."/>
            <person name="Brettin T."/>
            <person name="Bruce D."/>
            <person name="Han C."/>
            <person name="Schmutz J."/>
            <person name="Larimer F."/>
            <person name="Land M.L."/>
            <person name="Hauser L."/>
            <person name="Kyrpides N."/>
            <person name="Mikhailova N."/>
            <person name="Ye Q."/>
            <person name="Zhou J."/>
            <person name="Richardson P."/>
            <person name="Fields M.W."/>
        </authorList>
    </citation>
    <scope>NUCLEOTIDE SEQUENCE [LARGE SCALE GENOMIC DNA]</scope>
    <source>
        <strain evidence="3">QYMF</strain>
    </source>
</reference>
<keyword evidence="1" id="KW-1133">Transmembrane helix</keyword>
<name>A6TX39_ALKMQ</name>
<feature type="transmembrane region" description="Helical" evidence="1">
    <location>
        <begin position="59"/>
        <end position="79"/>
    </location>
</feature>
<dbReference type="HOGENOM" id="CLU_1615560_0_0_9"/>
<keyword evidence="3" id="KW-1185">Reference proteome</keyword>
<evidence type="ECO:0000256" key="1">
    <source>
        <dbReference type="SAM" id="Phobius"/>
    </source>
</evidence>
<dbReference type="KEGG" id="amt:Amet_4689"/>